<evidence type="ECO:0000313" key="3">
    <source>
        <dbReference type="Proteomes" id="UP000001422"/>
    </source>
</evidence>
<protein>
    <submittedName>
        <fullName evidence="2">Conserved hypothetical</fullName>
    </submittedName>
</protein>
<dbReference type="AlphaFoldDB" id="Q7U647"/>
<dbReference type="HOGENOM" id="CLU_1685702_0_0_3"/>
<dbReference type="InterPro" id="IPR024981">
    <property type="entry name" value="DUF3887"/>
</dbReference>
<proteinExistence type="predicted"/>
<dbReference type="STRING" id="84588.SYNW1493"/>
<dbReference type="Pfam" id="PF13026">
    <property type="entry name" value="DUF3887"/>
    <property type="match status" value="1"/>
</dbReference>
<feature type="domain" description="DUF3887" evidence="1">
    <location>
        <begin position="59"/>
        <end position="147"/>
    </location>
</feature>
<dbReference type="Gene3D" id="3.10.450.590">
    <property type="match status" value="1"/>
</dbReference>
<accession>Q7U647</accession>
<dbReference type="EMBL" id="BX569693">
    <property type="protein sequence ID" value="CAE08008.1"/>
    <property type="molecule type" value="Genomic_DNA"/>
</dbReference>
<dbReference type="KEGG" id="syw:SYNW1493"/>
<reference evidence="2 3" key="1">
    <citation type="journal article" date="2003" name="Nature">
        <title>The genome of a motile marine Synechococcus.</title>
        <authorList>
            <person name="Palenik B."/>
            <person name="Brahamsha B."/>
            <person name="Larimer F."/>
            <person name="Land M."/>
            <person name="Hauser L."/>
            <person name="Chain P."/>
            <person name="Lamerdin J."/>
            <person name="Regala W."/>
            <person name="Allen E.A."/>
            <person name="McCarren J."/>
            <person name="Paulsen I."/>
            <person name="Dufresne A."/>
            <person name="Partensky F."/>
            <person name="Webb E."/>
            <person name="Waterbury J."/>
        </authorList>
    </citation>
    <scope>NUCLEOTIDE SEQUENCE [LARGE SCALE GENOMIC DNA]</scope>
    <source>
        <strain evidence="2 3">WH8102</strain>
    </source>
</reference>
<name>Q7U647_PARMW</name>
<sequence>MAIDASRIVSVIPGYNTTTVDAVVTTASGDEEMLLVLDEDGKLLAWKWADRVQPIETTALEFTSDLAAGRLIAARSKMSLQLQQELAPGDLERKWSKLVRVAGGFRKVKDAVIAHQGGSQQLVLVAVEFGKATSNLFVIFDERGRIINVDISRDFV</sequence>
<gene>
    <name evidence="2" type="ordered locus">SYNW1493</name>
</gene>
<dbReference type="eggNOG" id="ENOG5032WJZ">
    <property type="taxonomic scope" value="Bacteria"/>
</dbReference>
<keyword evidence="3" id="KW-1185">Reference proteome</keyword>
<evidence type="ECO:0000313" key="2">
    <source>
        <dbReference type="EMBL" id="CAE08008.1"/>
    </source>
</evidence>
<organism evidence="2 3">
    <name type="scientific">Parasynechococcus marenigrum (strain WH8102)</name>
    <dbReference type="NCBI Taxonomy" id="84588"/>
    <lineage>
        <taxon>Bacteria</taxon>
        <taxon>Bacillati</taxon>
        <taxon>Cyanobacteriota</taxon>
        <taxon>Cyanophyceae</taxon>
        <taxon>Synechococcales</taxon>
        <taxon>Prochlorococcaceae</taxon>
        <taxon>Parasynechococcus</taxon>
        <taxon>Parasynechococcus marenigrum</taxon>
    </lineage>
</organism>
<evidence type="ECO:0000259" key="1">
    <source>
        <dbReference type="Pfam" id="PF13026"/>
    </source>
</evidence>
<dbReference type="RefSeq" id="WP_011128357.1">
    <property type="nucleotide sequence ID" value="NC_005070.1"/>
</dbReference>
<dbReference type="Proteomes" id="UP000001422">
    <property type="component" value="Chromosome"/>
</dbReference>